<evidence type="ECO:0000313" key="2">
    <source>
        <dbReference type="EMBL" id="TWU34396.1"/>
    </source>
</evidence>
<name>A0A5C6DH78_9BACT</name>
<sequence length="482" mass="54979">MPHFHLRLLASTLAWILTLTVPLLGLFAADPIKPYENNPRYWQYQGKPILLLGGSNTDHLFLMDDLEMHLDEMHAVGANYVRNTMSQREGKELKPHQLLPDGKFNLDQWNQAYWDRFEKMLRWTAERGIIVQIEVWDRFDFSVDHWETSPWNPGNNTNYTYEQIGFAVHYPKHPSQDAQPFFHTIKGMPRYDTKLEQVRAHQEAFVAKMLSYSLAHHHVLYCMDNETSTPAAWGQYWIEFIKAKAAEKGVFVCTTDMFDDAFEAEKAKHTPLIFEDPKHYMFADISQVNSRNFDDTHWERLQWLLKQVNRHPRPSNHTKIYGSGYMSFGTGGPEDGVERFWRNLLGGSASVRFHRPDAGNGLNDFAKGSIKAARLLESQIKLWNVSPRMDLLSNREPNEAFVAAKEGQSYALYFTHGGSVGLDLSNAKGTFEVTWISVAMGITTQTSAAGGYRPMKKTIQGGGVATLTAPYKGGWVVAIVKK</sequence>
<comment type="caution">
    <text evidence="2">The sequence shown here is derived from an EMBL/GenBank/DDBJ whole genome shotgun (WGS) entry which is preliminary data.</text>
</comment>
<dbReference type="OrthoDB" id="257148at2"/>
<dbReference type="RefSeq" id="WP_146528779.1">
    <property type="nucleotide sequence ID" value="NZ_SJPV01000008.1"/>
</dbReference>
<gene>
    <name evidence="2" type="ORF">Poly41_45440</name>
</gene>
<dbReference type="Pfam" id="PF19815">
    <property type="entry name" value="DUF6298"/>
    <property type="match status" value="1"/>
</dbReference>
<protein>
    <recommendedName>
        <fullName evidence="1">DUF6298 domain-containing protein</fullName>
    </recommendedName>
</protein>
<dbReference type="InterPro" id="IPR046265">
    <property type="entry name" value="DUF6298"/>
</dbReference>
<dbReference type="SUPFAM" id="SSF51445">
    <property type="entry name" value="(Trans)glycosidases"/>
    <property type="match status" value="1"/>
</dbReference>
<feature type="domain" description="DUF6298" evidence="1">
    <location>
        <begin position="102"/>
        <end position="256"/>
    </location>
</feature>
<dbReference type="Proteomes" id="UP000319143">
    <property type="component" value="Unassembled WGS sequence"/>
</dbReference>
<dbReference type="EMBL" id="SJPV01000008">
    <property type="protein sequence ID" value="TWU34396.1"/>
    <property type="molecule type" value="Genomic_DNA"/>
</dbReference>
<dbReference type="Gene3D" id="3.20.20.80">
    <property type="entry name" value="Glycosidases"/>
    <property type="match status" value="1"/>
</dbReference>
<evidence type="ECO:0000313" key="3">
    <source>
        <dbReference type="Proteomes" id="UP000319143"/>
    </source>
</evidence>
<evidence type="ECO:0000259" key="1">
    <source>
        <dbReference type="Pfam" id="PF19815"/>
    </source>
</evidence>
<accession>A0A5C6DH78</accession>
<organism evidence="2 3">
    <name type="scientific">Novipirellula artificiosorum</name>
    <dbReference type="NCBI Taxonomy" id="2528016"/>
    <lineage>
        <taxon>Bacteria</taxon>
        <taxon>Pseudomonadati</taxon>
        <taxon>Planctomycetota</taxon>
        <taxon>Planctomycetia</taxon>
        <taxon>Pirellulales</taxon>
        <taxon>Pirellulaceae</taxon>
        <taxon>Novipirellula</taxon>
    </lineage>
</organism>
<dbReference type="InterPro" id="IPR017853">
    <property type="entry name" value="GH"/>
</dbReference>
<dbReference type="AlphaFoldDB" id="A0A5C6DH78"/>
<reference evidence="2 3" key="1">
    <citation type="submission" date="2019-02" db="EMBL/GenBank/DDBJ databases">
        <title>Deep-cultivation of Planctomycetes and their phenomic and genomic characterization uncovers novel biology.</title>
        <authorList>
            <person name="Wiegand S."/>
            <person name="Jogler M."/>
            <person name="Boedeker C."/>
            <person name="Pinto D."/>
            <person name="Vollmers J."/>
            <person name="Rivas-Marin E."/>
            <person name="Kohn T."/>
            <person name="Peeters S.H."/>
            <person name="Heuer A."/>
            <person name="Rast P."/>
            <person name="Oberbeckmann S."/>
            <person name="Bunk B."/>
            <person name="Jeske O."/>
            <person name="Meyerdierks A."/>
            <person name="Storesund J.E."/>
            <person name="Kallscheuer N."/>
            <person name="Luecker S."/>
            <person name="Lage O.M."/>
            <person name="Pohl T."/>
            <person name="Merkel B.J."/>
            <person name="Hornburger P."/>
            <person name="Mueller R.-W."/>
            <person name="Bruemmer F."/>
            <person name="Labrenz M."/>
            <person name="Spormann A.M."/>
            <person name="Op Den Camp H."/>
            <person name="Overmann J."/>
            <person name="Amann R."/>
            <person name="Jetten M.S.M."/>
            <person name="Mascher T."/>
            <person name="Medema M.H."/>
            <person name="Devos D.P."/>
            <person name="Kaster A.-K."/>
            <person name="Ovreas L."/>
            <person name="Rohde M."/>
            <person name="Galperin M.Y."/>
            <person name="Jogler C."/>
        </authorList>
    </citation>
    <scope>NUCLEOTIDE SEQUENCE [LARGE SCALE GENOMIC DNA]</scope>
    <source>
        <strain evidence="2 3">Poly41</strain>
    </source>
</reference>
<keyword evidence="3" id="KW-1185">Reference proteome</keyword>
<proteinExistence type="predicted"/>